<reference evidence="3 4" key="1">
    <citation type="submission" date="2011-12" db="EMBL/GenBank/DDBJ databases">
        <title>Complete sequence of Mycobacterium rhodesiae NBB3.</title>
        <authorList>
            <consortium name="US DOE Joint Genome Institute"/>
            <person name="Lucas S."/>
            <person name="Han J."/>
            <person name="Lapidus A."/>
            <person name="Cheng J.-F."/>
            <person name="Goodwin L."/>
            <person name="Pitluck S."/>
            <person name="Peters L."/>
            <person name="Mikhailova N."/>
            <person name="Gu W."/>
            <person name="Detter J.C."/>
            <person name="Han C."/>
            <person name="Tapia R."/>
            <person name="Land M."/>
            <person name="Hauser L."/>
            <person name="Kyrpides N."/>
            <person name="Ivanova N."/>
            <person name="Pagani I."/>
            <person name="Mattes T."/>
            <person name="Holmes A."/>
            <person name="Rutledge P."/>
            <person name="Paulsen I."/>
            <person name="Coleman N."/>
            <person name="Woyke T."/>
        </authorList>
    </citation>
    <scope>NUCLEOTIDE SEQUENCE [LARGE SCALE GENOMIC DNA]</scope>
    <source>
        <strain evidence="3 4">NBB3</strain>
    </source>
</reference>
<dbReference type="InterPro" id="IPR036291">
    <property type="entry name" value="NAD(P)-bd_dom_sf"/>
</dbReference>
<sequence length="354" mass="39321">MVIVFGAGGFIGTYLVDQLIADGIEVFATDVSELAAEYYNDLDVSYAYLDITQKDHFDNLPKENIEAVVHLACIQPASVSERDYSATDYVMVNVIGTLNILEFCREHCVPKVVYACSHRNTQGLWADKAGEPIAESDGRSIMYTGDYTMFSISESAATDCVEHYTQKYGVEGIVLRLPPVYGFGPHLEIFKDGKPIVTGFLALIEKAEQGDPIPLWGDPSVSRDIVYVKDVVAAIALALRRNGVTGLFNISSGKLLSLQQQAECVVRVFSAEGAPSEIRYEPEKSHYLDTFVYDITKARDVLGWQPKYSFEEMLCDFREERDGGRFAFLIKKRKAIMARAMTNKSHAVDTATGK</sequence>
<dbReference type="Gene3D" id="3.40.50.720">
    <property type="entry name" value="NAD(P)-binding Rossmann-like Domain"/>
    <property type="match status" value="1"/>
</dbReference>
<dbReference type="AlphaFoldDB" id="G8RIV9"/>
<gene>
    <name evidence="3" type="ordered locus">MycrhN_0304</name>
</gene>
<dbReference type="PANTHER" id="PTHR43000">
    <property type="entry name" value="DTDP-D-GLUCOSE 4,6-DEHYDRATASE-RELATED"/>
    <property type="match status" value="1"/>
</dbReference>
<evidence type="ECO:0000313" key="3">
    <source>
        <dbReference type="EMBL" id="AEV70947.1"/>
    </source>
</evidence>
<dbReference type="InterPro" id="IPR001509">
    <property type="entry name" value="Epimerase_deHydtase"/>
</dbReference>
<proteinExistence type="inferred from homology"/>
<evidence type="ECO:0000313" key="4">
    <source>
        <dbReference type="Proteomes" id="UP000005442"/>
    </source>
</evidence>
<dbReference type="KEGG" id="mrh:MycrhN_0304"/>
<dbReference type="STRING" id="710685.MycrhN_0304"/>
<organism evidence="3 4">
    <name type="scientific">Mycolicibacterium rhodesiae (strain NBB3)</name>
    <name type="common">Mycobacterium rhodesiae</name>
    <dbReference type="NCBI Taxonomy" id="710685"/>
    <lineage>
        <taxon>Bacteria</taxon>
        <taxon>Bacillati</taxon>
        <taxon>Actinomycetota</taxon>
        <taxon>Actinomycetes</taxon>
        <taxon>Mycobacteriales</taxon>
        <taxon>Mycobacteriaceae</taxon>
        <taxon>Mycolicibacterium</taxon>
    </lineage>
</organism>
<evidence type="ECO:0000259" key="2">
    <source>
        <dbReference type="Pfam" id="PF01370"/>
    </source>
</evidence>
<evidence type="ECO:0000256" key="1">
    <source>
        <dbReference type="ARBA" id="ARBA00007637"/>
    </source>
</evidence>
<dbReference type="eggNOG" id="COG0451">
    <property type="taxonomic scope" value="Bacteria"/>
</dbReference>
<accession>G8RIV9</accession>
<comment type="similarity">
    <text evidence="1">Belongs to the NAD(P)-dependent epimerase/dehydratase family.</text>
</comment>
<dbReference type="Proteomes" id="UP000005442">
    <property type="component" value="Chromosome"/>
</dbReference>
<name>G8RIV9_MYCRN</name>
<dbReference type="PATRIC" id="fig|710685.3.peg.311"/>
<keyword evidence="4" id="KW-1185">Reference proteome</keyword>
<dbReference type="OrthoDB" id="9801785at2"/>
<dbReference type="RefSeq" id="WP_014208767.1">
    <property type="nucleotide sequence ID" value="NC_016604.1"/>
</dbReference>
<dbReference type="HOGENOM" id="CLU_007383_1_7_11"/>
<dbReference type="Pfam" id="PF01370">
    <property type="entry name" value="Epimerase"/>
    <property type="match status" value="1"/>
</dbReference>
<dbReference type="SUPFAM" id="SSF51735">
    <property type="entry name" value="NAD(P)-binding Rossmann-fold domains"/>
    <property type="match status" value="1"/>
</dbReference>
<feature type="domain" description="NAD-dependent epimerase/dehydratase" evidence="2">
    <location>
        <begin position="2"/>
        <end position="250"/>
    </location>
</feature>
<protein>
    <submittedName>
        <fullName evidence="3">Nucleoside-diphosphate-sugar epimerase</fullName>
    </submittedName>
</protein>
<dbReference type="EMBL" id="CP003169">
    <property type="protein sequence ID" value="AEV70947.1"/>
    <property type="molecule type" value="Genomic_DNA"/>
</dbReference>